<evidence type="ECO:0000256" key="5">
    <source>
        <dbReference type="ARBA" id="ARBA00015611"/>
    </source>
</evidence>
<dbReference type="GO" id="GO:0006508">
    <property type="term" value="P:proteolysis"/>
    <property type="evidence" value="ECO:0007669"/>
    <property type="project" value="UniProtKB-KW"/>
</dbReference>
<dbReference type="GO" id="GO:0016285">
    <property type="term" value="F:alanyl aminopeptidase activity"/>
    <property type="evidence" value="ECO:0007669"/>
    <property type="project" value="UniProtKB-EC"/>
</dbReference>
<dbReference type="PANTHER" id="PTHR11533">
    <property type="entry name" value="PROTEASE M1 ZINC METALLOPROTEASE"/>
    <property type="match status" value="1"/>
</dbReference>
<feature type="domain" description="Peptidase M1 membrane alanine aminopeptidase" evidence="14">
    <location>
        <begin position="231"/>
        <end position="445"/>
    </location>
</feature>
<feature type="domain" description="Aminopeptidase N-like N-terminal" evidence="16">
    <location>
        <begin position="103"/>
        <end position="190"/>
    </location>
</feature>
<evidence type="ECO:0000256" key="8">
    <source>
        <dbReference type="ARBA" id="ARBA00022723"/>
    </source>
</evidence>
<dbReference type="CDD" id="cd09602">
    <property type="entry name" value="M1_APN"/>
    <property type="match status" value="1"/>
</dbReference>
<dbReference type="PRINTS" id="PR00756">
    <property type="entry name" value="ALADIPTASE"/>
</dbReference>
<dbReference type="RefSeq" id="WP_156241055.1">
    <property type="nucleotide sequence ID" value="NZ_BAAAZL010000002.1"/>
</dbReference>
<keyword evidence="8" id="KW-0479">Metal-binding</keyword>
<evidence type="ECO:0000313" key="18">
    <source>
        <dbReference type="Proteomes" id="UP000422989"/>
    </source>
</evidence>
<reference evidence="17 18" key="1">
    <citation type="submission" date="2018-09" db="EMBL/GenBank/DDBJ databases">
        <title>Whole genome sequencing of Microbacterium oryzae strain MB-10T.</title>
        <authorList>
            <person name="Das S.K."/>
        </authorList>
    </citation>
    <scope>NUCLEOTIDE SEQUENCE [LARGE SCALE GENOMIC DNA]</scope>
    <source>
        <strain evidence="17 18">MB-10</strain>
    </source>
</reference>
<dbReference type="EMBL" id="CP032550">
    <property type="protein sequence ID" value="QGU26655.1"/>
    <property type="molecule type" value="Genomic_DNA"/>
</dbReference>
<dbReference type="OrthoDB" id="100605at2"/>
<dbReference type="GO" id="GO:0005615">
    <property type="term" value="C:extracellular space"/>
    <property type="evidence" value="ECO:0007669"/>
    <property type="project" value="TreeGrafter"/>
</dbReference>
<dbReference type="AlphaFoldDB" id="A0A6I6DP39"/>
<proteinExistence type="inferred from homology"/>
<dbReference type="FunFam" id="1.10.390.10:FF:000004">
    <property type="entry name" value="Aminopeptidase N"/>
    <property type="match status" value="1"/>
</dbReference>
<dbReference type="Proteomes" id="UP000422989">
    <property type="component" value="Chromosome"/>
</dbReference>
<evidence type="ECO:0000256" key="9">
    <source>
        <dbReference type="ARBA" id="ARBA00022801"/>
    </source>
</evidence>
<comment type="similarity">
    <text evidence="3">Belongs to the peptidase M1 family.</text>
</comment>
<evidence type="ECO:0000259" key="16">
    <source>
        <dbReference type="Pfam" id="PF17900"/>
    </source>
</evidence>
<dbReference type="PANTHER" id="PTHR11533:SF174">
    <property type="entry name" value="PUROMYCIN-SENSITIVE AMINOPEPTIDASE-RELATED"/>
    <property type="match status" value="1"/>
</dbReference>
<dbReference type="Pfam" id="PF11838">
    <property type="entry name" value="ERAP1_C"/>
    <property type="match status" value="1"/>
</dbReference>
<dbReference type="NCBIfam" id="TIGR02412">
    <property type="entry name" value="pepN_strep_liv"/>
    <property type="match status" value="1"/>
</dbReference>
<evidence type="ECO:0000259" key="15">
    <source>
        <dbReference type="Pfam" id="PF11838"/>
    </source>
</evidence>
<organism evidence="17 18">
    <name type="scientific">Microbacterium oryzae</name>
    <dbReference type="NCBI Taxonomy" id="743009"/>
    <lineage>
        <taxon>Bacteria</taxon>
        <taxon>Bacillati</taxon>
        <taxon>Actinomycetota</taxon>
        <taxon>Actinomycetes</taxon>
        <taxon>Micrococcales</taxon>
        <taxon>Microbacteriaceae</taxon>
        <taxon>Microbacterium</taxon>
    </lineage>
</organism>
<dbReference type="KEGG" id="moj:D7D94_02440"/>
<dbReference type="InterPro" id="IPR001930">
    <property type="entry name" value="Peptidase_M1"/>
</dbReference>
<dbReference type="Gene3D" id="2.60.40.1730">
    <property type="entry name" value="tricorn interacting facor f3 domain"/>
    <property type="match status" value="1"/>
</dbReference>
<name>A0A6I6DP39_9MICO</name>
<dbReference type="InterPro" id="IPR050344">
    <property type="entry name" value="Peptidase_M1_aminopeptidases"/>
</dbReference>
<dbReference type="InterPro" id="IPR014782">
    <property type="entry name" value="Peptidase_M1_dom"/>
</dbReference>
<accession>A0A6I6DP39</accession>
<evidence type="ECO:0000256" key="3">
    <source>
        <dbReference type="ARBA" id="ARBA00010136"/>
    </source>
</evidence>
<evidence type="ECO:0000256" key="6">
    <source>
        <dbReference type="ARBA" id="ARBA00022438"/>
    </source>
</evidence>
<evidence type="ECO:0000256" key="11">
    <source>
        <dbReference type="ARBA" id="ARBA00023049"/>
    </source>
</evidence>
<dbReference type="Gene3D" id="1.10.390.10">
    <property type="entry name" value="Neutral Protease Domain 2"/>
    <property type="match status" value="1"/>
</dbReference>
<dbReference type="GO" id="GO:0070006">
    <property type="term" value="F:metalloaminopeptidase activity"/>
    <property type="evidence" value="ECO:0007669"/>
    <property type="project" value="TreeGrafter"/>
</dbReference>
<dbReference type="GO" id="GO:0042277">
    <property type="term" value="F:peptide binding"/>
    <property type="evidence" value="ECO:0007669"/>
    <property type="project" value="TreeGrafter"/>
</dbReference>
<comment type="catalytic activity">
    <reaction evidence="1">
        <text>Release of an N-terminal amino acid, Xaa-|-Yaa- from a peptide, amide or arylamide. Xaa is preferably Ala, but may be most amino acids including Pro (slow action). When a terminal hydrophobic residue is followed by a prolyl residue, the two may be released as an intact Xaa-Pro dipeptide.</text>
        <dbReference type="EC" id="3.4.11.2"/>
    </reaction>
</comment>
<evidence type="ECO:0000256" key="2">
    <source>
        <dbReference type="ARBA" id="ARBA00001947"/>
    </source>
</evidence>
<evidence type="ECO:0000256" key="4">
    <source>
        <dbReference type="ARBA" id="ARBA00012564"/>
    </source>
</evidence>
<dbReference type="GO" id="GO:0008270">
    <property type="term" value="F:zinc ion binding"/>
    <property type="evidence" value="ECO:0007669"/>
    <property type="project" value="InterPro"/>
</dbReference>
<feature type="domain" description="ERAP1-like C-terminal" evidence="15">
    <location>
        <begin position="528"/>
        <end position="839"/>
    </location>
</feature>
<protein>
    <recommendedName>
        <fullName evidence="5">Aminopeptidase N</fullName>
        <ecNumber evidence="4">3.4.11.2</ecNumber>
    </recommendedName>
    <alternativeName>
        <fullName evidence="12">Alanine aminopeptidase</fullName>
    </alternativeName>
    <alternativeName>
        <fullName evidence="13">Lysyl aminopeptidase</fullName>
    </alternativeName>
</protein>
<dbReference type="SUPFAM" id="SSF63737">
    <property type="entry name" value="Leukotriene A4 hydrolase N-terminal domain"/>
    <property type="match status" value="1"/>
</dbReference>
<dbReference type="InterPro" id="IPR024571">
    <property type="entry name" value="ERAP1-like_C_dom"/>
</dbReference>
<keyword evidence="7" id="KW-0645">Protease</keyword>
<dbReference type="GO" id="GO:0005737">
    <property type="term" value="C:cytoplasm"/>
    <property type="evidence" value="ECO:0007669"/>
    <property type="project" value="TreeGrafter"/>
</dbReference>
<dbReference type="GO" id="GO:0016020">
    <property type="term" value="C:membrane"/>
    <property type="evidence" value="ECO:0007669"/>
    <property type="project" value="TreeGrafter"/>
</dbReference>
<keyword evidence="9 17" id="KW-0378">Hydrolase</keyword>
<dbReference type="Pfam" id="PF17900">
    <property type="entry name" value="Peptidase_M1_N"/>
    <property type="match status" value="1"/>
</dbReference>
<dbReference type="InterPro" id="IPR045357">
    <property type="entry name" value="Aminopeptidase_N-like_N"/>
</dbReference>
<dbReference type="FunFam" id="2.60.40.1730:FF:000010">
    <property type="entry name" value="Putative aminopeptidase N"/>
    <property type="match status" value="1"/>
</dbReference>
<evidence type="ECO:0000256" key="13">
    <source>
        <dbReference type="ARBA" id="ARBA00031533"/>
    </source>
</evidence>
<keyword evidence="18" id="KW-1185">Reference proteome</keyword>
<sequence length="849" mass="93629">MPGENLTRVEAQERRAIVETQTYEIALDLTKGAEVFGSRSVVRFAATAGASTFIDLIARDVREITLNGREIDPAAAYADSRIRLDDLEAENELVVDADCLYTNTGEGLHRFVDPVDGEVYLYSQFEVPDSRRVFAVFEQPDLKATFQFTVTAPAAWKVVSNQPTPEPIPHDDGVNATWGFEPTPRISSYITALIAGPYEETRSELTSASGRVIPLGLFARKSLWQHMDADYVFEKTRQGFAYYEEKFGYPYPFAKYDQLFVPEFNAGAMENAGAVTFTETYVFRSKVTDAVKERRVVTILHELAHMWFGDLVTMKWWNDLWLNESFAEWASTIATAEATEWTEAWTTFNAMEKTWAYRQDQLPSTHPIVAEISDLEDVQVNFDGITYAKGGSVLKQLAAWVGIDAFFEGVGAYFQKHAYSNTTLSDLLVELERTSGRDLGPWSRKWLETAGVNTLSPVIDDDHDGRITRFAITQTAPADYPTIRPHRLGIGFYDLVSGALTRTHSIEIDVDGDLTEVPELKGTRRPALVLLNDADLAYAKIRLDDRSLETAIDHLADIADPLARSLVWGAAWDQTRDAETAATDYIDLVLRNIGRETESTTIRTTLSQLQLAANSYVAPEAREETRARVADGLWQLLQGAEPGSDIQLQLTTAFASAASTAAQWERVRALRAGETVLDGLEIDTDLSWQLLVSLAAGGVADAAAIDAALAADNTAKGAESAAQARAAMPSAEAKAAAWASLVESDALPNTVVRSAAAGFVHPATREQLAPFVEKYFAMLLPVWESRTFQIASYLIELLYPAPLASAELRRATRAWLSENPEAPAALRRIVAENLAGVERALAAQERDAE</sequence>
<evidence type="ECO:0000256" key="12">
    <source>
        <dbReference type="ARBA" id="ARBA00029811"/>
    </source>
</evidence>
<comment type="cofactor">
    <cofactor evidence="2">
        <name>Zn(2+)</name>
        <dbReference type="ChEBI" id="CHEBI:29105"/>
    </cofactor>
</comment>
<dbReference type="Pfam" id="PF01433">
    <property type="entry name" value="Peptidase_M1"/>
    <property type="match status" value="1"/>
</dbReference>
<dbReference type="InterPro" id="IPR012778">
    <property type="entry name" value="Pept_M1_aminopeptidase"/>
</dbReference>
<keyword evidence="6 17" id="KW-0031">Aminopeptidase</keyword>
<evidence type="ECO:0000256" key="10">
    <source>
        <dbReference type="ARBA" id="ARBA00022833"/>
    </source>
</evidence>
<keyword evidence="11" id="KW-0482">Metalloprotease</keyword>
<dbReference type="InterPro" id="IPR042097">
    <property type="entry name" value="Aminopeptidase_N-like_N_sf"/>
</dbReference>
<dbReference type="SUPFAM" id="SSF55486">
    <property type="entry name" value="Metalloproteases ('zincins'), catalytic domain"/>
    <property type="match status" value="1"/>
</dbReference>
<evidence type="ECO:0000256" key="7">
    <source>
        <dbReference type="ARBA" id="ARBA00022670"/>
    </source>
</evidence>
<evidence type="ECO:0000313" key="17">
    <source>
        <dbReference type="EMBL" id="QGU26655.1"/>
    </source>
</evidence>
<dbReference type="GO" id="GO:0043171">
    <property type="term" value="P:peptide catabolic process"/>
    <property type="evidence" value="ECO:0007669"/>
    <property type="project" value="TreeGrafter"/>
</dbReference>
<keyword evidence="10" id="KW-0862">Zinc</keyword>
<gene>
    <name evidence="17" type="primary">pepN</name>
    <name evidence="17" type="ORF">D7D94_02440</name>
</gene>
<dbReference type="InterPro" id="IPR027268">
    <property type="entry name" value="Peptidase_M4/M1_CTD_sf"/>
</dbReference>
<evidence type="ECO:0000259" key="14">
    <source>
        <dbReference type="Pfam" id="PF01433"/>
    </source>
</evidence>
<evidence type="ECO:0000256" key="1">
    <source>
        <dbReference type="ARBA" id="ARBA00000098"/>
    </source>
</evidence>
<dbReference type="EC" id="3.4.11.2" evidence="4"/>